<comment type="caution">
    <text evidence="2">The sequence shown here is derived from an EMBL/GenBank/DDBJ whole genome shotgun (WGS) entry which is preliminary data.</text>
</comment>
<reference evidence="2 3" key="1">
    <citation type="submission" date="2021-03" db="EMBL/GenBank/DDBJ databases">
        <title>Genomic Encyclopedia of Type Strains, Phase IV (KMG-IV): sequencing the most valuable type-strain genomes for metagenomic binning, comparative biology and taxonomic classification.</title>
        <authorList>
            <person name="Goeker M."/>
        </authorList>
    </citation>
    <scope>NUCLEOTIDE SEQUENCE [LARGE SCALE GENOMIC DNA]</scope>
    <source>
        <strain evidence="2 3">DSM 28783</strain>
    </source>
</reference>
<dbReference type="PANTHER" id="PTHR43377">
    <property type="entry name" value="BILIVERDIN REDUCTASE A"/>
    <property type="match status" value="1"/>
</dbReference>
<sequence length="323" mass="37049">MEKQFNVLIVGAGNIGAFFDRPSSQNILTHAHAFSKMEGFNLLGFVDVSKEKGMKASKLWGVKYFSSIEEAFNKDKIDVVSVCVPDEYHYSVLKKLSNFPLKLVFAEKPLAKNVKEAEEIIKTYKDKNIKCLINYSRRFVPEFEILKDKVASGEYGKFICGSGYYGKGTLHNGSHLIDFLRYTIGEINDFNSIDYNFDFYKDDPSVSAILHFKNGGNFVMQNVPCDNYTIFEFELLFQNKRIRIIDSGFKIEEYDVIDSKTFNGYKNLSKEKEYKTELNMAMLNAVKNIYNNLVYNENLKCTLEDGYKAMKVCEGLKAGIKHE</sequence>
<dbReference type="InterPro" id="IPR000683">
    <property type="entry name" value="Gfo/Idh/MocA-like_OxRdtase_N"/>
</dbReference>
<dbReference type="Gene3D" id="3.30.360.10">
    <property type="entry name" value="Dihydrodipicolinate Reductase, domain 2"/>
    <property type="match status" value="1"/>
</dbReference>
<dbReference type="Pfam" id="PF01408">
    <property type="entry name" value="GFO_IDH_MocA"/>
    <property type="match status" value="1"/>
</dbReference>
<feature type="domain" description="Gfo/Idh/MocA-like oxidoreductase N-terminal" evidence="1">
    <location>
        <begin position="5"/>
        <end position="134"/>
    </location>
</feature>
<dbReference type="InterPro" id="IPR051450">
    <property type="entry name" value="Gfo/Idh/MocA_Oxidoreductases"/>
</dbReference>
<dbReference type="RefSeq" id="WP_209703059.1">
    <property type="nucleotide sequence ID" value="NZ_JAGGLM010000022.1"/>
</dbReference>
<evidence type="ECO:0000313" key="3">
    <source>
        <dbReference type="Proteomes" id="UP001519307"/>
    </source>
</evidence>
<proteinExistence type="predicted"/>
<dbReference type="SUPFAM" id="SSF51735">
    <property type="entry name" value="NAD(P)-binding Rossmann-fold domains"/>
    <property type="match status" value="1"/>
</dbReference>
<dbReference type="EMBL" id="JAGGLM010000022">
    <property type="protein sequence ID" value="MBP2033805.1"/>
    <property type="molecule type" value="Genomic_DNA"/>
</dbReference>
<gene>
    <name evidence="2" type="ORF">J2Z42_002512</name>
</gene>
<accession>A0ABS4KUU6</accession>
<dbReference type="Gene3D" id="3.40.50.720">
    <property type="entry name" value="NAD(P)-binding Rossmann-like Domain"/>
    <property type="match status" value="1"/>
</dbReference>
<keyword evidence="3" id="KW-1185">Reference proteome</keyword>
<protein>
    <submittedName>
        <fullName evidence="2">Dehydrogenase</fullName>
    </submittedName>
</protein>
<dbReference type="Proteomes" id="UP001519307">
    <property type="component" value="Unassembled WGS sequence"/>
</dbReference>
<dbReference type="InterPro" id="IPR036291">
    <property type="entry name" value="NAD(P)-bd_dom_sf"/>
</dbReference>
<organism evidence="2 3">
    <name type="scientific">Clostridium algifaecis</name>
    <dbReference type="NCBI Taxonomy" id="1472040"/>
    <lineage>
        <taxon>Bacteria</taxon>
        <taxon>Bacillati</taxon>
        <taxon>Bacillota</taxon>
        <taxon>Clostridia</taxon>
        <taxon>Eubacteriales</taxon>
        <taxon>Clostridiaceae</taxon>
        <taxon>Clostridium</taxon>
    </lineage>
</organism>
<name>A0ABS4KUU6_9CLOT</name>
<evidence type="ECO:0000313" key="2">
    <source>
        <dbReference type="EMBL" id="MBP2033805.1"/>
    </source>
</evidence>
<dbReference type="SUPFAM" id="SSF55347">
    <property type="entry name" value="Glyceraldehyde-3-phosphate dehydrogenase-like, C-terminal domain"/>
    <property type="match status" value="1"/>
</dbReference>
<evidence type="ECO:0000259" key="1">
    <source>
        <dbReference type="Pfam" id="PF01408"/>
    </source>
</evidence>
<dbReference type="PANTHER" id="PTHR43377:SF1">
    <property type="entry name" value="BILIVERDIN REDUCTASE A"/>
    <property type="match status" value="1"/>
</dbReference>